<comment type="cofactor">
    <cofactor evidence="13">
        <name>thiamine diphosphate</name>
        <dbReference type="ChEBI" id="CHEBI:58937"/>
    </cofactor>
    <text evidence="13">Binds 1 thiamine pyrophosphate per subunit. During the reaction, the substrate forms a covalent intermediate with the cofactor.</text>
</comment>
<feature type="binding site" evidence="13">
    <location>
        <position position="165"/>
    </location>
    <ligand>
        <name>thiamine diphosphate</name>
        <dbReference type="ChEBI" id="CHEBI:58937"/>
    </ligand>
</feature>
<dbReference type="EC" id="2.2.1.1" evidence="3 10"/>
<feature type="domain" description="Transketolase-like pyrimidine-binding" evidence="17">
    <location>
        <begin position="367"/>
        <end position="547"/>
    </location>
</feature>
<feature type="binding site" evidence="12">
    <location>
        <position position="397"/>
    </location>
    <ligand>
        <name>substrate</name>
    </ligand>
</feature>
<dbReference type="SMART" id="SM00861">
    <property type="entry name" value="Transket_pyr"/>
    <property type="match status" value="1"/>
</dbReference>
<feature type="binding site" evidence="12">
    <location>
        <position position="542"/>
    </location>
    <ligand>
        <name>substrate</name>
    </ligand>
</feature>
<dbReference type="CDD" id="cd07033">
    <property type="entry name" value="TPP_PYR_DXS_TK_like"/>
    <property type="match status" value="1"/>
</dbReference>
<keyword evidence="7 14" id="KW-0460">Magnesium</keyword>
<proteinExistence type="inferred from homology"/>
<feature type="binding site" evidence="13">
    <location>
        <position position="194"/>
    </location>
    <ligand>
        <name>thiamine diphosphate</name>
        <dbReference type="ChEBI" id="CHEBI:58937"/>
    </ligand>
</feature>
<dbReference type="SUPFAM" id="SSF52922">
    <property type="entry name" value="TK C-terminal domain-like"/>
    <property type="match status" value="1"/>
</dbReference>
<evidence type="ECO:0000256" key="2">
    <source>
        <dbReference type="ARBA" id="ARBA00011738"/>
    </source>
</evidence>
<evidence type="ECO:0000256" key="5">
    <source>
        <dbReference type="ARBA" id="ARBA00022679"/>
    </source>
</evidence>
<dbReference type="Pfam" id="PF00456">
    <property type="entry name" value="Transketolase_N"/>
    <property type="match status" value="1"/>
</dbReference>
<evidence type="ECO:0000256" key="13">
    <source>
        <dbReference type="PIRSR" id="PIRSR605478-3"/>
    </source>
</evidence>
<dbReference type="NCBIfam" id="TIGR00232">
    <property type="entry name" value="tktlase_bact"/>
    <property type="match status" value="1"/>
</dbReference>
<feature type="active site" description="Proton donor" evidence="11">
    <location>
        <position position="433"/>
    </location>
</feature>
<comment type="function">
    <text evidence="16">Catalyzes the transfer of a two-carbon ketol group from a ketose donor to an aldose acceptor, via a covalent intermediate with the cofactor thiamine pyrophosphate.</text>
</comment>
<dbReference type="PANTHER" id="PTHR43522">
    <property type="entry name" value="TRANSKETOLASE"/>
    <property type="match status" value="1"/>
</dbReference>
<dbReference type="OrthoDB" id="8732661at2"/>
<evidence type="ECO:0000256" key="11">
    <source>
        <dbReference type="PIRSR" id="PIRSR605478-1"/>
    </source>
</evidence>
<name>A0A4P6EIV2_9MICO</name>
<feature type="binding site" evidence="12">
    <location>
        <position position="495"/>
    </location>
    <ligand>
        <name>substrate</name>
    </ligand>
</feature>
<keyword evidence="8 13" id="KW-0786">Thiamine pyrophosphate</keyword>
<evidence type="ECO:0000256" key="10">
    <source>
        <dbReference type="NCBIfam" id="TIGR00232"/>
    </source>
</evidence>
<evidence type="ECO:0000256" key="4">
    <source>
        <dbReference type="ARBA" id="ARBA00016662"/>
    </source>
</evidence>
<keyword evidence="19" id="KW-1185">Reference proteome</keyword>
<evidence type="ECO:0000256" key="15">
    <source>
        <dbReference type="PIRSR" id="PIRSR605478-5"/>
    </source>
</evidence>
<dbReference type="GO" id="GO:0004802">
    <property type="term" value="F:transketolase activity"/>
    <property type="evidence" value="ECO:0007669"/>
    <property type="project" value="UniProtKB-UniRule"/>
</dbReference>
<dbReference type="InterPro" id="IPR033247">
    <property type="entry name" value="Transketolase_fam"/>
</dbReference>
<dbReference type="Gene3D" id="3.40.50.970">
    <property type="match status" value="2"/>
</dbReference>
<dbReference type="InterPro" id="IPR029061">
    <property type="entry name" value="THDP-binding"/>
</dbReference>
<keyword evidence="5 16" id="KW-0808">Transferase</keyword>
<dbReference type="GO" id="GO:0006098">
    <property type="term" value="P:pentose-phosphate shunt"/>
    <property type="evidence" value="ECO:0007669"/>
    <property type="project" value="TreeGrafter"/>
</dbReference>
<comment type="cofactor">
    <cofactor evidence="14">
        <name>Mg(2+)</name>
        <dbReference type="ChEBI" id="CHEBI:18420"/>
    </cofactor>
    <text evidence="14">Binds 1 Mg(2+) ion per subunit. Can also utilize other divalent metal cations, such as Ca(2+), Mn(2+) and Co(2+).</text>
</comment>
<feature type="binding site" evidence="12">
    <location>
        <position position="370"/>
    </location>
    <ligand>
        <name>substrate</name>
    </ligand>
</feature>
<feature type="binding site" evidence="13">
    <location>
        <position position="276"/>
    </location>
    <ligand>
        <name>thiamine diphosphate</name>
        <dbReference type="ChEBI" id="CHEBI:58937"/>
    </ligand>
</feature>
<feature type="binding site" evidence="12">
    <location>
        <position position="276"/>
    </location>
    <ligand>
        <name>substrate</name>
    </ligand>
</feature>
<dbReference type="RefSeq" id="WP_129393166.1">
    <property type="nucleotide sequence ID" value="NZ_CP035494.1"/>
</dbReference>
<evidence type="ECO:0000256" key="12">
    <source>
        <dbReference type="PIRSR" id="PIRSR605478-2"/>
    </source>
</evidence>
<dbReference type="InterPro" id="IPR005478">
    <property type="entry name" value="Transketolase_bac-like"/>
</dbReference>
<evidence type="ECO:0000256" key="16">
    <source>
        <dbReference type="RuleBase" id="RU004996"/>
    </source>
</evidence>
<protein>
    <recommendedName>
        <fullName evidence="4 10">Transketolase</fullName>
        <ecNumber evidence="3 10">2.2.1.1</ecNumber>
    </recommendedName>
</protein>
<comment type="cofactor">
    <cofactor evidence="16">
        <name>Mg(2+)</name>
        <dbReference type="ChEBI" id="CHEBI:18420"/>
    </cofactor>
    <cofactor evidence="16">
        <name>Ca(2+)</name>
        <dbReference type="ChEBI" id="CHEBI:29108"/>
    </cofactor>
    <cofactor evidence="16">
        <name>Mn(2+)</name>
        <dbReference type="ChEBI" id="CHEBI:29035"/>
    </cofactor>
    <cofactor evidence="16">
        <name>Co(2+)</name>
        <dbReference type="ChEBI" id="CHEBI:48828"/>
    </cofactor>
    <text evidence="16">Binds 1 Mg(2+) ion per subunit. Can also utilize other divalent metal cations, such as Ca(2+), Mn(2+) and Co(2+).</text>
</comment>
<feature type="binding site" evidence="13">
    <location>
        <position position="72"/>
    </location>
    <ligand>
        <name>thiamine diphosphate</name>
        <dbReference type="ChEBI" id="CHEBI:58937"/>
    </ligand>
</feature>
<dbReference type="InterPro" id="IPR055152">
    <property type="entry name" value="Transketolase-like_C_2"/>
</dbReference>
<dbReference type="CDD" id="cd02012">
    <property type="entry name" value="TPP_TK"/>
    <property type="match status" value="1"/>
</dbReference>
<evidence type="ECO:0000313" key="19">
    <source>
        <dbReference type="Proteomes" id="UP000293995"/>
    </source>
</evidence>
<evidence type="ECO:0000256" key="6">
    <source>
        <dbReference type="ARBA" id="ARBA00022723"/>
    </source>
</evidence>
<dbReference type="FunFam" id="3.40.50.920:FF:000003">
    <property type="entry name" value="Transketolase"/>
    <property type="match status" value="1"/>
</dbReference>
<feature type="binding site" evidence="12">
    <location>
        <position position="483"/>
    </location>
    <ligand>
        <name>substrate</name>
    </ligand>
</feature>
<gene>
    <name evidence="18" type="ORF">ET475_17225</name>
</gene>
<dbReference type="GO" id="GO:0000287">
    <property type="term" value="F:magnesium ion binding"/>
    <property type="evidence" value="ECO:0007669"/>
    <property type="project" value="UniProtKB-ARBA"/>
</dbReference>
<dbReference type="PROSITE" id="PS00801">
    <property type="entry name" value="TRANSKETOLASE_1"/>
    <property type="match status" value="1"/>
</dbReference>
<dbReference type="InterPro" id="IPR020826">
    <property type="entry name" value="Transketolase_BS"/>
</dbReference>
<dbReference type="Proteomes" id="UP000293995">
    <property type="component" value="Chromosome"/>
</dbReference>
<dbReference type="FunFam" id="3.40.50.970:FF:000003">
    <property type="entry name" value="Transketolase"/>
    <property type="match status" value="1"/>
</dbReference>
<feature type="binding site" evidence="14">
    <location>
        <position position="194"/>
    </location>
    <ligand>
        <name>Mg(2+)</name>
        <dbReference type="ChEBI" id="CHEBI:18420"/>
    </ligand>
</feature>
<dbReference type="KEGG" id="mprt:ET475_17225"/>
<keyword evidence="6 14" id="KW-0479">Metal-binding</keyword>
<evidence type="ECO:0000256" key="1">
    <source>
        <dbReference type="ARBA" id="ARBA00007131"/>
    </source>
</evidence>
<evidence type="ECO:0000313" key="18">
    <source>
        <dbReference type="EMBL" id="QAY61533.1"/>
    </source>
</evidence>
<dbReference type="Pfam" id="PF22613">
    <property type="entry name" value="Transketolase_C_1"/>
    <property type="match status" value="1"/>
</dbReference>
<reference evidence="18 19" key="1">
    <citation type="submission" date="2019-01" db="EMBL/GenBank/DDBJ databases">
        <title>Genome sequencing of strain DFW100M-13.</title>
        <authorList>
            <person name="Heo J."/>
            <person name="Kim S.-J."/>
            <person name="Kim J.-S."/>
            <person name="Hong S.-B."/>
            <person name="Kwon S.-W."/>
        </authorList>
    </citation>
    <scope>NUCLEOTIDE SEQUENCE [LARGE SCALE GENOMIC DNA]</scope>
    <source>
        <strain evidence="18 19">DFW100M-13</strain>
    </source>
</reference>
<evidence type="ECO:0000256" key="9">
    <source>
        <dbReference type="ARBA" id="ARBA00049473"/>
    </source>
</evidence>
<organism evidence="18 19">
    <name type="scientific">Microbacterium protaetiae</name>
    <dbReference type="NCBI Taxonomy" id="2509458"/>
    <lineage>
        <taxon>Bacteria</taxon>
        <taxon>Bacillati</taxon>
        <taxon>Actinomycetota</taxon>
        <taxon>Actinomycetes</taxon>
        <taxon>Micrococcales</taxon>
        <taxon>Microbacteriaceae</taxon>
        <taxon>Microbacterium</taxon>
    </lineage>
</organism>
<evidence type="ECO:0000256" key="8">
    <source>
        <dbReference type="ARBA" id="ARBA00023052"/>
    </source>
</evidence>
<dbReference type="InterPro" id="IPR009014">
    <property type="entry name" value="Transketo_C/PFOR_II"/>
</dbReference>
<dbReference type="GO" id="GO:0005829">
    <property type="term" value="C:cytosol"/>
    <property type="evidence" value="ECO:0007669"/>
    <property type="project" value="TreeGrafter"/>
</dbReference>
<feature type="site" description="Important for catalytic activity" evidence="15">
    <location>
        <position position="276"/>
    </location>
</feature>
<feature type="binding site" evidence="14">
    <location>
        <position position="196"/>
    </location>
    <ligand>
        <name>Mg(2+)</name>
        <dbReference type="ChEBI" id="CHEBI:18420"/>
    </ligand>
</feature>
<dbReference type="Pfam" id="PF02779">
    <property type="entry name" value="Transket_pyr"/>
    <property type="match status" value="1"/>
</dbReference>
<dbReference type="PROSITE" id="PS00802">
    <property type="entry name" value="TRANSKETOLASE_2"/>
    <property type="match status" value="1"/>
</dbReference>
<dbReference type="PANTHER" id="PTHR43522:SF2">
    <property type="entry name" value="TRANSKETOLASE 1-RELATED"/>
    <property type="match status" value="1"/>
</dbReference>
<accession>A0A4P6EIV2</accession>
<feature type="binding site" evidence="13">
    <location>
        <begin position="120"/>
        <end position="122"/>
    </location>
    <ligand>
        <name>thiamine diphosphate</name>
        <dbReference type="ChEBI" id="CHEBI:58937"/>
    </ligand>
</feature>
<evidence type="ECO:0000256" key="3">
    <source>
        <dbReference type="ARBA" id="ARBA00013152"/>
    </source>
</evidence>
<dbReference type="InterPro" id="IPR005474">
    <property type="entry name" value="Transketolase_N"/>
</dbReference>
<feature type="binding site" evidence="12">
    <location>
        <position position="32"/>
    </location>
    <ligand>
        <name>substrate</name>
    </ligand>
</feature>
<evidence type="ECO:0000256" key="14">
    <source>
        <dbReference type="PIRSR" id="PIRSR605478-4"/>
    </source>
</evidence>
<dbReference type="SUPFAM" id="SSF52518">
    <property type="entry name" value="Thiamin diphosphate-binding fold (THDP-binding)"/>
    <property type="match status" value="2"/>
</dbReference>
<dbReference type="FunFam" id="3.40.50.970:FF:000004">
    <property type="entry name" value="Transketolase"/>
    <property type="match status" value="1"/>
</dbReference>
<comment type="subunit">
    <text evidence="2 16">Homodimer.</text>
</comment>
<dbReference type="Gene3D" id="3.40.50.920">
    <property type="match status" value="1"/>
</dbReference>
<feature type="binding site" evidence="14">
    <location>
        <position position="164"/>
    </location>
    <ligand>
        <name>Mg(2+)</name>
        <dbReference type="ChEBI" id="CHEBI:18420"/>
    </ligand>
</feature>
<comment type="catalytic activity">
    <reaction evidence="9 16">
        <text>D-sedoheptulose 7-phosphate + D-glyceraldehyde 3-phosphate = aldehydo-D-ribose 5-phosphate + D-xylulose 5-phosphate</text>
        <dbReference type="Rhea" id="RHEA:10508"/>
        <dbReference type="ChEBI" id="CHEBI:57483"/>
        <dbReference type="ChEBI" id="CHEBI:57737"/>
        <dbReference type="ChEBI" id="CHEBI:58273"/>
        <dbReference type="ChEBI" id="CHEBI:59776"/>
        <dbReference type="EC" id="2.2.1.1"/>
    </reaction>
</comment>
<evidence type="ECO:0000256" key="7">
    <source>
        <dbReference type="ARBA" id="ARBA00022842"/>
    </source>
</evidence>
<dbReference type="AlphaFoldDB" id="A0A4P6EIV2"/>
<keyword evidence="16" id="KW-0106">Calcium</keyword>
<feature type="site" description="Important for catalytic activity" evidence="15">
    <location>
        <position position="32"/>
    </location>
</feature>
<dbReference type="InterPro" id="IPR049557">
    <property type="entry name" value="Transketolase_CS"/>
</dbReference>
<sequence>MSELRWDEIDRRAVDTVRVLAADAVEKVGNGHPGTAMSLAPAAYLLYQRVMRHDPADTGWIGRDRFILSCGHSSLTQYIQLYLGGFGLELEDLQSLRTWGSLTPGHPEYRHTKGVEITTGPLGQGLSSAVGFAYASRYERGLFDPDAAAGTSPFDHFVYVIASDGDLQEGVTSEASSLAGHQQLGNLVVLYDANQISIEDDTDVAFTEDVAARYTAYGWHVQTVDWKKTGQYVEDVQELYDAIEAAKGESDRPSIIILKTIIGWPSPGKQNTGKVHGSALGADEVAATKKVLGFAPERSFAVADEVIAHTRALGERGAEAHRAWQKDFDAWAAANPERKALLDRLEAHALPDGVDEVVPVFEAGKDVSTRAASGKVINALAGVLPELWGGSADLAESNNTTIAEGGSFNPRQWSTHEWTANPYGRVLHFGIREHAMAAILNGITLHGPTRAFGGTFLIFSDYMRPAVRLAALMDIPSTFVWTHDSVALGEDGPTHQPIEQLAALRAIPNLSVVRPADANETAQAWLEILRRHGGPVGIALTRQNVPTFERGEGAASGDTLASATGTAKGAYVLAEASGGAPDVILIGTGSEVQLAVAARETLEAEGVKTRVVSAPSLEWFAEQDEAYREQVLPAAVTARVSVEAGLALPWRGIVGDRGRSVSIEHFGASADYKTLFQKFGITAEAVVEAARETLKENA</sequence>
<feature type="binding site" evidence="13">
    <location>
        <position position="459"/>
    </location>
    <ligand>
        <name>thiamine diphosphate</name>
        <dbReference type="ChEBI" id="CHEBI:58937"/>
    </ligand>
</feature>
<feature type="binding site" evidence="12">
    <location>
        <position position="491"/>
    </location>
    <ligand>
        <name>substrate</name>
    </ligand>
</feature>
<dbReference type="InterPro" id="IPR005475">
    <property type="entry name" value="Transketolase-like_Pyr-bd"/>
</dbReference>
<evidence type="ECO:0000259" key="17">
    <source>
        <dbReference type="SMART" id="SM00861"/>
    </source>
</evidence>
<dbReference type="EMBL" id="CP035494">
    <property type="protein sequence ID" value="QAY61533.1"/>
    <property type="molecule type" value="Genomic_DNA"/>
</dbReference>
<comment type="similarity">
    <text evidence="1 16">Belongs to the transketolase family.</text>
</comment>